<evidence type="ECO:0000256" key="4">
    <source>
        <dbReference type="HAMAP-Rule" id="MF_01201"/>
    </source>
</evidence>
<dbReference type="PRINTS" id="PR00992">
    <property type="entry name" value="ALARACEMASE"/>
</dbReference>
<dbReference type="SUPFAM" id="SSF51419">
    <property type="entry name" value="PLP-binding barrel"/>
    <property type="match status" value="1"/>
</dbReference>
<dbReference type="InterPro" id="IPR020622">
    <property type="entry name" value="Ala_racemase_pyridoxalP-BS"/>
</dbReference>
<dbReference type="Proteomes" id="UP001446032">
    <property type="component" value="Unassembled WGS sequence"/>
</dbReference>
<evidence type="ECO:0000256" key="3">
    <source>
        <dbReference type="ARBA" id="ARBA00023235"/>
    </source>
</evidence>
<dbReference type="PANTHER" id="PTHR30511">
    <property type="entry name" value="ALANINE RACEMASE"/>
    <property type="match status" value="1"/>
</dbReference>
<evidence type="ECO:0000256" key="2">
    <source>
        <dbReference type="ARBA" id="ARBA00022898"/>
    </source>
</evidence>
<organism evidence="6 7">
    <name type="scientific">Blautia intestinihominis</name>
    <dbReference type="NCBI Taxonomy" id="3133152"/>
    <lineage>
        <taxon>Bacteria</taxon>
        <taxon>Bacillati</taxon>
        <taxon>Bacillota</taxon>
        <taxon>Clostridia</taxon>
        <taxon>Lachnospirales</taxon>
        <taxon>Lachnospiraceae</taxon>
        <taxon>Blautia</taxon>
    </lineage>
</organism>
<gene>
    <name evidence="6" type="primary">alr</name>
    <name evidence="6" type="ORF">WMO75_18115</name>
</gene>
<dbReference type="InterPro" id="IPR009006">
    <property type="entry name" value="Ala_racemase/Decarboxylase_C"/>
</dbReference>
<dbReference type="EC" id="5.1.1.1" evidence="4"/>
<dbReference type="HAMAP" id="MF_01201">
    <property type="entry name" value="Ala_racemase"/>
    <property type="match status" value="1"/>
</dbReference>
<evidence type="ECO:0000256" key="1">
    <source>
        <dbReference type="ARBA" id="ARBA00001933"/>
    </source>
</evidence>
<feature type="domain" description="Alanine racemase C-terminal" evidence="5">
    <location>
        <begin position="247"/>
        <end position="375"/>
    </location>
</feature>
<feature type="binding site" evidence="4">
    <location>
        <position position="316"/>
    </location>
    <ligand>
        <name>substrate</name>
    </ligand>
</feature>
<dbReference type="Pfam" id="PF01168">
    <property type="entry name" value="Ala_racemase_N"/>
    <property type="match status" value="1"/>
</dbReference>
<keyword evidence="7" id="KW-1185">Reference proteome</keyword>
<dbReference type="SMART" id="SM01005">
    <property type="entry name" value="Ala_racemase_C"/>
    <property type="match status" value="1"/>
</dbReference>
<protein>
    <recommendedName>
        <fullName evidence="4">Alanine racemase</fullName>
        <ecNumber evidence="4">5.1.1.1</ecNumber>
    </recommendedName>
</protein>
<proteinExistence type="inferred from homology"/>
<name>A0ABV1APT6_9FIRM</name>
<feature type="active site" description="Proton acceptor; specific for L-alanine" evidence="4">
    <location>
        <position position="268"/>
    </location>
</feature>
<dbReference type="RefSeq" id="WP_022215038.1">
    <property type="nucleotide sequence ID" value="NZ_JBBMEI010000110.1"/>
</dbReference>
<dbReference type="InterPro" id="IPR000821">
    <property type="entry name" value="Ala_racemase"/>
</dbReference>
<feature type="active site" description="Proton acceptor; specific for D-alanine" evidence="4">
    <location>
        <position position="38"/>
    </location>
</feature>
<reference evidence="6 7" key="1">
    <citation type="submission" date="2024-03" db="EMBL/GenBank/DDBJ databases">
        <title>Human intestinal bacterial collection.</title>
        <authorList>
            <person name="Pauvert C."/>
            <person name="Hitch T.C.A."/>
            <person name="Clavel T."/>
        </authorList>
    </citation>
    <scope>NUCLEOTIDE SEQUENCE [LARGE SCALE GENOMIC DNA]</scope>
    <source>
        <strain evidence="6 7">CLA-AA-H95</strain>
    </source>
</reference>
<dbReference type="InterPro" id="IPR001608">
    <property type="entry name" value="Ala_racemase_N"/>
</dbReference>
<sequence>MKKFERVKAVVSLDAIAHNFAEMKKNIAKGTKIVAVIKADGYGHGAEAIARLIEDYDYIWGFAVATPEEALQLRTFGVKKPILILGIVFEEYFTQMIAKEIRLTVCTYEMAQKLSEEAQRQGRDVHIHIGLDTGMSRIGFADRQESVEEIKKISQLPNLKIEGMFTHFARADETDRSPAIDQLNRYLNFAKLLEDAGIQIPMKHCSNSAGIIRVPEANLNAVRAGITIYGIYPSNEVERDIVKLIPAMELKSHISYIKTVEPGAAFSYGGTFTAKKEMKVATIPVGYADGYPRSLSNKGWVLIHGKKAPILGRVCMDQFMVDITKIPDAKAGDEVTLIGKDGKEFISIEKFGDLSGRFSYEFACDISKRVPRVYIKDGKEWGELTFFN</sequence>
<dbReference type="EMBL" id="JBBMEI010000110">
    <property type="protein sequence ID" value="MEQ2360204.1"/>
    <property type="molecule type" value="Genomic_DNA"/>
</dbReference>
<dbReference type="Gene3D" id="2.40.37.10">
    <property type="entry name" value="Lyase, Ornithine Decarboxylase, Chain A, domain 1"/>
    <property type="match status" value="1"/>
</dbReference>
<accession>A0ABV1APT6</accession>
<dbReference type="Gene3D" id="3.20.20.10">
    <property type="entry name" value="Alanine racemase"/>
    <property type="match status" value="1"/>
</dbReference>
<comment type="pathway">
    <text evidence="4">Amino-acid biosynthesis; D-alanine biosynthesis; D-alanine from L-alanine: step 1/1.</text>
</comment>
<dbReference type="InterPro" id="IPR029066">
    <property type="entry name" value="PLP-binding_barrel"/>
</dbReference>
<feature type="modified residue" description="N6-(pyridoxal phosphate)lysine" evidence="4">
    <location>
        <position position="38"/>
    </location>
</feature>
<comment type="function">
    <text evidence="4">Catalyzes the interconversion of L-alanine and D-alanine. May also act on other amino acids.</text>
</comment>
<dbReference type="CDD" id="cd00430">
    <property type="entry name" value="PLPDE_III_AR"/>
    <property type="match status" value="1"/>
</dbReference>
<comment type="similarity">
    <text evidence="4">Belongs to the alanine racemase family.</text>
</comment>
<comment type="catalytic activity">
    <reaction evidence="4">
        <text>L-alanine = D-alanine</text>
        <dbReference type="Rhea" id="RHEA:20249"/>
        <dbReference type="ChEBI" id="CHEBI:57416"/>
        <dbReference type="ChEBI" id="CHEBI:57972"/>
        <dbReference type="EC" id="5.1.1.1"/>
    </reaction>
</comment>
<dbReference type="Pfam" id="PF00842">
    <property type="entry name" value="Ala_racemase_C"/>
    <property type="match status" value="1"/>
</dbReference>
<evidence type="ECO:0000313" key="7">
    <source>
        <dbReference type="Proteomes" id="UP001446032"/>
    </source>
</evidence>
<keyword evidence="2 4" id="KW-0663">Pyridoxal phosphate</keyword>
<dbReference type="InterPro" id="IPR011079">
    <property type="entry name" value="Ala_racemase_C"/>
</dbReference>
<dbReference type="GO" id="GO:0008784">
    <property type="term" value="F:alanine racemase activity"/>
    <property type="evidence" value="ECO:0007669"/>
    <property type="project" value="UniProtKB-EC"/>
</dbReference>
<comment type="cofactor">
    <cofactor evidence="1 4">
        <name>pyridoxal 5'-phosphate</name>
        <dbReference type="ChEBI" id="CHEBI:597326"/>
    </cofactor>
</comment>
<comment type="caution">
    <text evidence="6">The sequence shown here is derived from an EMBL/GenBank/DDBJ whole genome shotgun (WGS) entry which is preliminary data.</text>
</comment>
<dbReference type="PANTHER" id="PTHR30511:SF0">
    <property type="entry name" value="ALANINE RACEMASE, CATABOLIC-RELATED"/>
    <property type="match status" value="1"/>
</dbReference>
<keyword evidence="3 4" id="KW-0413">Isomerase</keyword>
<dbReference type="SUPFAM" id="SSF50621">
    <property type="entry name" value="Alanine racemase C-terminal domain-like"/>
    <property type="match status" value="1"/>
</dbReference>
<evidence type="ECO:0000259" key="5">
    <source>
        <dbReference type="SMART" id="SM01005"/>
    </source>
</evidence>
<dbReference type="NCBIfam" id="TIGR00492">
    <property type="entry name" value="alr"/>
    <property type="match status" value="1"/>
</dbReference>
<dbReference type="PROSITE" id="PS00395">
    <property type="entry name" value="ALANINE_RACEMASE"/>
    <property type="match status" value="1"/>
</dbReference>
<evidence type="ECO:0000313" key="6">
    <source>
        <dbReference type="EMBL" id="MEQ2360204.1"/>
    </source>
</evidence>
<feature type="binding site" evidence="4">
    <location>
        <position position="137"/>
    </location>
    <ligand>
        <name>substrate</name>
    </ligand>
</feature>